<dbReference type="Pfam" id="PF01841">
    <property type="entry name" value="Transglut_core"/>
    <property type="match status" value="1"/>
</dbReference>
<dbReference type="STRING" id="408074.SAMN05660909_01023"/>
<sequence length="643" mass="73835">MKFGKVSKEEFGMNKFRNDTGAHAIVLTEIGSSSFDSEGDWFKLVYKVHRRILIVDKNGYDEANMVITLYRGGEQEEKLLNLKASTYNLENGQVVETKMDGKSVFSEKIDKEYVNKRFTMPAVKEGSIIEYSYTVHSPFYQRLRPWNFQGEYPRLWSEYQVAIPEYFDYVQIQQGFESFAVKKSEIVRQTFSFVDRGASAGASSSTFTATPTVGKFTWASQDVPAIHPEKFITTTRNYVNRIEFQLSGITLPNTPRSSKQSTWGELMKNLMEDKDMGKYLTEPNYFLESMVNSLVSNTSSNEEKARKIYDWVRDNITKVGDDQIWTSQSLKTTFNSKKGNITDINILLGAMLIKAGLNAEAIVLSTRDHGYVFQHYPIYSRFNYTIIGLTLDDRYVTLDASDPLMGFGRLPIDCYNGGARKVNAFGDQLMLSADSIFEQRTTSVSILGMENGKMKGMRSRKSGYFESLALREKIKEEGKDKYLESLNKANNGLEINNLEFDGLDSLDKQLIESCNFEYAVDNPDIIYFTPMMDEAYKKNPFIAMERKFPVEMPYVSDEVFTLNWAIPQGYEVDELPKSARATLNGNDGYFEYILQQSDGYIQFRFRLQLKKANFLPEEYATLREFFDLVVKKQAEQIVLKKKK</sequence>
<accession>A0A1H3YXR7</accession>
<protein>
    <submittedName>
        <fullName evidence="3">Transglutaminase-like superfamily protein</fullName>
    </submittedName>
</protein>
<dbReference type="RefSeq" id="WP_168927738.1">
    <property type="nucleotide sequence ID" value="NZ_BKAT01000002.1"/>
</dbReference>
<evidence type="ECO:0000259" key="1">
    <source>
        <dbReference type="Pfam" id="PF01841"/>
    </source>
</evidence>
<dbReference type="Gene3D" id="2.60.40.3140">
    <property type="match status" value="1"/>
</dbReference>
<evidence type="ECO:0000259" key="2">
    <source>
        <dbReference type="Pfam" id="PF12969"/>
    </source>
</evidence>
<feature type="domain" description="DUF3857" evidence="2">
    <location>
        <begin position="45"/>
        <end position="169"/>
    </location>
</feature>
<organism evidence="3 4">
    <name type="scientific">Chitinophaga terrae</name>
    <name type="common">ex Kim and Jung 2007</name>
    <dbReference type="NCBI Taxonomy" id="408074"/>
    <lineage>
        <taxon>Bacteria</taxon>
        <taxon>Pseudomonadati</taxon>
        <taxon>Bacteroidota</taxon>
        <taxon>Chitinophagia</taxon>
        <taxon>Chitinophagales</taxon>
        <taxon>Chitinophagaceae</taxon>
        <taxon>Chitinophaga</taxon>
    </lineage>
</organism>
<feature type="domain" description="Transglutaminase-like" evidence="1">
    <location>
        <begin position="290"/>
        <end position="369"/>
    </location>
</feature>
<dbReference type="Gene3D" id="3.10.620.30">
    <property type="match status" value="1"/>
</dbReference>
<evidence type="ECO:0000313" key="3">
    <source>
        <dbReference type="EMBL" id="SEA16230.1"/>
    </source>
</evidence>
<dbReference type="EMBL" id="FNRL01000003">
    <property type="protein sequence ID" value="SEA16230.1"/>
    <property type="molecule type" value="Genomic_DNA"/>
</dbReference>
<reference evidence="4" key="1">
    <citation type="submission" date="2016-10" db="EMBL/GenBank/DDBJ databases">
        <authorList>
            <person name="Varghese N."/>
            <person name="Submissions S."/>
        </authorList>
    </citation>
    <scope>NUCLEOTIDE SEQUENCE [LARGE SCALE GENOMIC DNA]</scope>
    <source>
        <strain evidence="4">DSM 23920</strain>
    </source>
</reference>
<dbReference type="InterPro" id="IPR038765">
    <property type="entry name" value="Papain-like_cys_pep_sf"/>
</dbReference>
<dbReference type="Gene3D" id="2.60.120.1130">
    <property type="match status" value="1"/>
</dbReference>
<dbReference type="Pfam" id="PF12969">
    <property type="entry name" value="DUF3857"/>
    <property type="match status" value="1"/>
</dbReference>
<dbReference type="InterPro" id="IPR002931">
    <property type="entry name" value="Transglutaminase-like"/>
</dbReference>
<gene>
    <name evidence="3" type="ORF">SAMN05660909_01023</name>
</gene>
<proteinExistence type="predicted"/>
<name>A0A1H3YXR7_9BACT</name>
<dbReference type="InterPro" id="IPR024618">
    <property type="entry name" value="DUF3857"/>
</dbReference>
<evidence type="ECO:0000313" key="4">
    <source>
        <dbReference type="Proteomes" id="UP000199656"/>
    </source>
</evidence>
<dbReference type="AlphaFoldDB" id="A0A1H3YXR7"/>
<dbReference type="SUPFAM" id="SSF54001">
    <property type="entry name" value="Cysteine proteinases"/>
    <property type="match status" value="1"/>
</dbReference>
<dbReference type="Proteomes" id="UP000199656">
    <property type="component" value="Unassembled WGS sequence"/>
</dbReference>
<keyword evidence="4" id="KW-1185">Reference proteome</keyword>